<feature type="domain" description="GRF-type" evidence="7">
    <location>
        <begin position="48"/>
        <end position="92"/>
    </location>
</feature>
<keyword evidence="3" id="KW-0862">Zinc</keyword>
<keyword evidence="6" id="KW-0812">Transmembrane</keyword>
<gene>
    <name evidence="8" type="ORF">PIB30_040099</name>
</gene>
<protein>
    <recommendedName>
        <fullName evidence="7">GRF-type domain-containing protein</fullName>
    </recommendedName>
</protein>
<name>A0ABU6QDV7_9FABA</name>
<evidence type="ECO:0000256" key="4">
    <source>
        <dbReference type="PROSITE-ProRule" id="PRU01343"/>
    </source>
</evidence>
<evidence type="ECO:0000256" key="6">
    <source>
        <dbReference type="SAM" id="Phobius"/>
    </source>
</evidence>
<evidence type="ECO:0000256" key="3">
    <source>
        <dbReference type="ARBA" id="ARBA00022833"/>
    </source>
</evidence>
<evidence type="ECO:0000313" key="9">
    <source>
        <dbReference type="Proteomes" id="UP001341840"/>
    </source>
</evidence>
<reference evidence="8 9" key="1">
    <citation type="journal article" date="2023" name="Plants (Basel)">
        <title>Bridging the Gap: Combining Genomics and Transcriptomics Approaches to Understand Stylosanthes scabra, an Orphan Legume from the Brazilian Caatinga.</title>
        <authorList>
            <person name="Ferreira-Neto J.R.C."/>
            <person name="da Silva M.D."/>
            <person name="Binneck E."/>
            <person name="de Melo N.F."/>
            <person name="da Silva R.H."/>
            <person name="de Melo A.L.T.M."/>
            <person name="Pandolfi V."/>
            <person name="Bustamante F.O."/>
            <person name="Brasileiro-Vidal A.C."/>
            <person name="Benko-Iseppon A.M."/>
        </authorList>
    </citation>
    <scope>NUCLEOTIDE SEQUENCE [LARGE SCALE GENOMIC DNA]</scope>
    <source>
        <tissue evidence="8">Leaves</tissue>
    </source>
</reference>
<evidence type="ECO:0000259" key="7">
    <source>
        <dbReference type="PROSITE" id="PS51999"/>
    </source>
</evidence>
<keyword evidence="2 4" id="KW-0863">Zinc-finger</keyword>
<dbReference type="EMBL" id="JASCZI010000215">
    <property type="protein sequence ID" value="MED6110124.1"/>
    <property type="molecule type" value="Genomic_DNA"/>
</dbReference>
<evidence type="ECO:0000256" key="1">
    <source>
        <dbReference type="ARBA" id="ARBA00022723"/>
    </source>
</evidence>
<keyword evidence="1" id="KW-0479">Metal-binding</keyword>
<proteinExistence type="predicted"/>
<dbReference type="PROSITE" id="PS51999">
    <property type="entry name" value="ZF_GRF"/>
    <property type="match status" value="1"/>
</dbReference>
<dbReference type="InterPro" id="IPR010666">
    <property type="entry name" value="Znf_GRF"/>
</dbReference>
<evidence type="ECO:0000256" key="5">
    <source>
        <dbReference type="SAM" id="MobiDB-lite"/>
    </source>
</evidence>
<evidence type="ECO:0000256" key="2">
    <source>
        <dbReference type="ARBA" id="ARBA00022771"/>
    </source>
</evidence>
<dbReference type="Pfam" id="PF06839">
    <property type="entry name" value="Zn_ribbon_GRF"/>
    <property type="match status" value="1"/>
</dbReference>
<accession>A0ABU6QDV7</accession>
<keyword evidence="9" id="KW-1185">Reference proteome</keyword>
<keyword evidence="6" id="KW-0472">Membrane</keyword>
<evidence type="ECO:0000313" key="8">
    <source>
        <dbReference type="EMBL" id="MED6110124.1"/>
    </source>
</evidence>
<feature type="region of interest" description="Disordered" evidence="5">
    <location>
        <begin position="1"/>
        <end position="38"/>
    </location>
</feature>
<sequence>MNCEGASSGSRRSAGGVGGRSERSSSSTQSVFMPNGVDEDRDGVAPKCCCGVYAVLYMSKTANNSNRLFFGCPFFKKVRLPHCKFFLWLDRHTEQLGKTGAIAYAEETEDGDKHLAMIEVENRVAGLEKRVAAMERKIKPNLWAIVVLFFWVVSVYVVGFRV</sequence>
<comment type="caution">
    <text evidence="8">The sequence shown here is derived from an EMBL/GenBank/DDBJ whole genome shotgun (WGS) entry which is preliminary data.</text>
</comment>
<keyword evidence="6" id="KW-1133">Transmembrane helix</keyword>
<dbReference type="Proteomes" id="UP001341840">
    <property type="component" value="Unassembled WGS sequence"/>
</dbReference>
<dbReference type="PANTHER" id="PTHR33248">
    <property type="entry name" value="ZINC ION-BINDING PROTEIN"/>
    <property type="match status" value="1"/>
</dbReference>
<feature type="compositionally biased region" description="Low complexity" evidence="5">
    <location>
        <begin position="1"/>
        <end position="14"/>
    </location>
</feature>
<organism evidence="8 9">
    <name type="scientific">Stylosanthes scabra</name>
    <dbReference type="NCBI Taxonomy" id="79078"/>
    <lineage>
        <taxon>Eukaryota</taxon>
        <taxon>Viridiplantae</taxon>
        <taxon>Streptophyta</taxon>
        <taxon>Embryophyta</taxon>
        <taxon>Tracheophyta</taxon>
        <taxon>Spermatophyta</taxon>
        <taxon>Magnoliopsida</taxon>
        <taxon>eudicotyledons</taxon>
        <taxon>Gunneridae</taxon>
        <taxon>Pentapetalae</taxon>
        <taxon>rosids</taxon>
        <taxon>fabids</taxon>
        <taxon>Fabales</taxon>
        <taxon>Fabaceae</taxon>
        <taxon>Papilionoideae</taxon>
        <taxon>50 kb inversion clade</taxon>
        <taxon>dalbergioids sensu lato</taxon>
        <taxon>Dalbergieae</taxon>
        <taxon>Pterocarpus clade</taxon>
        <taxon>Stylosanthes</taxon>
    </lineage>
</organism>
<feature type="transmembrane region" description="Helical" evidence="6">
    <location>
        <begin position="142"/>
        <end position="160"/>
    </location>
</feature>